<proteinExistence type="predicted"/>
<dbReference type="AlphaFoldDB" id="A0A6A4IZS2"/>
<protein>
    <recommendedName>
        <fullName evidence="4">HID1 domain-containing protein</fullName>
    </recommendedName>
</protein>
<comment type="caution">
    <text evidence="2">The sequence shown here is derived from an EMBL/GenBank/DDBJ whole genome shotgun (WGS) entry which is preliminary data.</text>
</comment>
<dbReference type="Pfam" id="PF12722">
    <property type="entry name" value="Hid1"/>
    <property type="match status" value="1"/>
</dbReference>
<organism evidence="2 3">
    <name type="scientific">Apolygus lucorum</name>
    <name type="common">Small green plant bug</name>
    <name type="synonym">Lygocoris lucorum</name>
    <dbReference type="NCBI Taxonomy" id="248454"/>
    <lineage>
        <taxon>Eukaryota</taxon>
        <taxon>Metazoa</taxon>
        <taxon>Ecdysozoa</taxon>
        <taxon>Arthropoda</taxon>
        <taxon>Hexapoda</taxon>
        <taxon>Insecta</taxon>
        <taxon>Pterygota</taxon>
        <taxon>Neoptera</taxon>
        <taxon>Paraneoptera</taxon>
        <taxon>Hemiptera</taxon>
        <taxon>Heteroptera</taxon>
        <taxon>Panheteroptera</taxon>
        <taxon>Cimicomorpha</taxon>
        <taxon>Miridae</taxon>
        <taxon>Mirini</taxon>
        <taxon>Apolygus</taxon>
    </lineage>
</organism>
<evidence type="ECO:0000313" key="3">
    <source>
        <dbReference type="Proteomes" id="UP000466442"/>
    </source>
</evidence>
<feature type="compositionally biased region" description="Basic residues" evidence="1">
    <location>
        <begin position="560"/>
        <end position="569"/>
    </location>
</feature>
<dbReference type="InterPro" id="IPR026705">
    <property type="entry name" value="Hid-1/Ecm30"/>
</dbReference>
<dbReference type="PANTHER" id="PTHR21575">
    <property type="entry name" value="PROTEIN HID1"/>
    <property type="match status" value="1"/>
</dbReference>
<sequence>MGNTDTKLNFRKAVIQLTSKTQPIDSGDDAFWDQFWNENVQSVQDVFTLVPAAEIRALREEAPANLATLCYKAVEKMVRAVDNSCRTQQEQMTVLNCVRLLARVLPYIFEDPEWQGFFWTSLPDGSAQKGEKDESTPLAHSLLNAVSDLLFCPDFTVASKRTGPDKAEDLQSIDSCEYIWEAGVGFAQSPPHYSQYDSSRTELLKLLLTCFSETMYHPPTDLSTAPNKWVQYFTSSENRHALPIFTSLLNTVCAYDPVGLGLPYNHLLFSDSWEPLVDVALQILIVALDHDVTTSSVYDNNSPDNLFINYLSRIHRDEDFGFVLRGFTRLLNNPLAQTYLPNSSKKIQSHQELLVFFWKFCDYNKKFLYYVLKSSDVLQILVPILYHLNDSRADQSRVGLMHIGVFIILLLSGERNFGVRLNKPYTATIPMDIPVFTGTHADLLITVFHKIITTGHQRLQPLFDCLLTILVNVSPYLKTLSMVASTKLLHLLEAFSTPWFLFSSPNNHHLVFFLLEIFNNIIQYQFDGNSNLVYTIIRKRQVFHSLASLPSDRTAIAKSLSRRSGKRHIPSPTPDSPDSKEVLMEGSRPALPAEPGTLKASLADTPRIDKMTGQESAHMAETPSTPTDDSPSPIAPVVPPPKPPTTVISSPVQESKSKEWVATSDWVNSWKSKLPLQTIMRLLQVLVPQVEKICIDRGLTDESEILKFLQHGTLVGLLPVPHPILIRRYQANGGTAAWFRTYMWGVVYLRNVDPPIWYDTAVKLFEIQRV</sequence>
<reference evidence="2" key="1">
    <citation type="journal article" date="2021" name="Mol. Ecol. Resour.">
        <title>Apolygus lucorum genome provides insights into omnivorousness and mesophyll feeding.</title>
        <authorList>
            <person name="Liu Y."/>
            <person name="Liu H."/>
            <person name="Wang H."/>
            <person name="Huang T."/>
            <person name="Liu B."/>
            <person name="Yang B."/>
            <person name="Yin L."/>
            <person name="Li B."/>
            <person name="Zhang Y."/>
            <person name="Zhang S."/>
            <person name="Jiang F."/>
            <person name="Zhang X."/>
            <person name="Ren Y."/>
            <person name="Wang B."/>
            <person name="Wang S."/>
            <person name="Lu Y."/>
            <person name="Wu K."/>
            <person name="Fan W."/>
            <person name="Wang G."/>
        </authorList>
    </citation>
    <scope>NUCLEOTIDE SEQUENCE</scope>
    <source>
        <strain evidence="2">12Hb</strain>
    </source>
</reference>
<keyword evidence="3" id="KW-1185">Reference proteome</keyword>
<evidence type="ECO:0008006" key="4">
    <source>
        <dbReference type="Google" id="ProtNLM"/>
    </source>
</evidence>
<feature type="region of interest" description="Disordered" evidence="1">
    <location>
        <begin position="613"/>
        <end position="652"/>
    </location>
</feature>
<evidence type="ECO:0000256" key="1">
    <source>
        <dbReference type="SAM" id="MobiDB-lite"/>
    </source>
</evidence>
<accession>A0A6A4IZS2</accession>
<dbReference type="GO" id="GO:0005797">
    <property type="term" value="C:Golgi medial cisterna"/>
    <property type="evidence" value="ECO:0007669"/>
    <property type="project" value="TreeGrafter"/>
</dbReference>
<evidence type="ECO:0000313" key="2">
    <source>
        <dbReference type="EMBL" id="KAF6197911.1"/>
    </source>
</evidence>
<dbReference type="PANTHER" id="PTHR21575:SF12">
    <property type="entry name" value="PROTEIN HID1"/>
    <property type="match status" value="1"/>
</dbReference>
<dbReference type="GO" id="GO:0000138">
    <property type="term" value="C:Golgi trans cisterna"/>
    <property type="evidence" value="ECO:0007669"/>
    <property type="project" value="TreeGrafter"/>
</dbReference>
<dbReference type="GO" id="GO:0016020">
    <property type="term" value="C:membrane"/>
    <property type="evidence" value="ECO:0007669"/>
    <property type="project" value="TreeGrafter"/>
</dbReference>
<feature type="compositionally biased region" description="Pro residues" evidence="1">
    <location>
        <begin position="633"/>
        <end position="644"/>
    </location>
</feature>
<dbReference type="EMBL" id="WIXP02000016">
    <property type="protein sequence ID" value="KAF6197911.1"/>
    <property type="molecule type" value="Genomic_DNA"/>
</dbReference>
<dbReference type="OrthoDB" id="432953at2759"/>
<feature type="compositionally biased region" description="Low complexity" evidence="1">
    <location>
        <begin position="622"/>
        <end position="632"/>
    </location>
</feature>
<dbReference type="Proteomes" id="UP000466442">
    <property type="component" value="Linkage Group LG16"/>
</dbReference>
<name>A0A6A4IZS2_APOLU</name>
<gene>
    <name evidence="2" type="ORF">GE061_007653</name>
</gene>
<feature type="region of interest" description="Disordered" evidence="1">
    <location>
        <begin position="559"/>
        <end position="583"/>
    </location>
</feature>